<evidence type="ECO:0000256" key="7">
    <source>
        <dbReference type="RuleBase" id="RU369099"/>
    </source>
</evidence>
<accession>A0A8H4IYK9</accession>
<dbReference type="SUPFAM" id="SSF50911">
    <property type="entry name" value="Mannose 6-phosphate receptor domain"/>
    <property type="match status" value="1"/>
</dbReference>
<feature type="region of interest" description="Disordered" evidence="8">
    <location>
        <begin position="250"/>
        <end position="285"/>
    </location>
</feature>
<evidence type="ECO:0000259" key="10">
    <source>
        <dbReference type="PROSITE" id="PS51914"/>
    </source>
</evidence>
<dbReference type="GO" id="GO:0030970">
    <property type="term" value="P:retrograde protein transport, ER to cytosol"/>
    <property type="evidence" value="ECO:0007669"/>
    <property type="project" value="TreeGrafter"/>
</dbReference>
<dbReference type="InterPro" id="IPR045149">
    <property type="entry name" value="OS-9-like"/>
</dbReference>
<dbReference type="OrthoDB" id="448954at2759"/>
<keyword evidence="3 9" id="KW-0732">Signal</keyword>
<keyword evidence="4 7" id="KW-0430">Lectin</keyword>
<gene>
    <name evidence="11" type="ORF">GTA08_BOTSDO02325</name>
</gene>
<feature type="domain" description="MRH" evidence="10">
    <location>
        <begin position="193"/>
        <end position="350"/>
    </location>
</feature>
<dbReference type="PANTHER" id="PTHR15414:SF0">
    <property type="entry name" value="ENDOPLASMIC RETICULUM LECTIN 1"/>
    <property type="match status" value="1"/>
</dbReference>
<dbReference type="GO" id="GO:0030968">
    <property type="term" value="P:endoplasmic reticulum unfolded protein response"/>
    <property type="evidence" value="ECO:0007669"/>
    <property type="project" value="UniProtKB-UniRule"/>
</dbReference>
<feature type="compositionally biased region" description="Basic and acidic residues" evidence="8">
    <location>
        <begin position="272"/>
        <end position="285"/>
    </location>
</feature>
<dbReference type="Pfam" id="PF07915">
    <property type="entry name" value="PRKCSH"/>
    <property type="match status" value="1"/>
</dbReference>
<dbReference type="Gene3D" id="2.70.130.10">
    <property type="entry name" value="Mannose-6-phosphate receptor binding domain"/>
    <property type="match status" value="1"/>
</dbReference>
<feature type="compositionally biased region" description="Acidic residues" evidence="8">
    <location>
        <begin position="574"/>
        <end position="598"/>
    </location>
</feature>
<organism evidence="11 12">
    <name type="scientific">Botryosphaeria dothidea</name>
    <dbReference type="NCBI Taxonomy" id="55169"/>
    <lineage>
        <taxon>Eukaryota</taxon>
        <taxon>Fungi</taxon>
        <taxon>Dikarya</taxon>
        <taxon>Ascomycota</taxon>
        <taxon>Pezizomycotina</taxon>
        <taxon>Dothideomycetes</taxon>
        <taxon>Dothideomycetes incertae sedis</taxon>
        <taxon>Botryosphaeriales</taxon>
        <taxon>Botryosphaeriaceae</taxon>
        <taxon>Botryosphaeria</taxon>
    </lineage>
</organism>
<comment type="function">
    <text evidence="7">Lectin involved in the quality control of the secretory pathway. As a member of the endoplasmic reticulum-associated degradation lumenal (ERAD-L) surveillance system, targets misfolded endoplasmic reticulum lumenal glycoproteins for degradation.</text>
</comment>
<evidence type="ECO:0000256" key="2">
    <source>
        <dbReference type="ARBA" id="ARBA00009918"/>
    </source>
</evidence>
<dbReference type="AlphaFoldDB" id="A0A8H4IYK9"/>
<reference evidence="11" key="1">
    <citation type="submission" date="2020-04" db="EMBL/GenBank/DDBJ databases">
        <title>Genome Assembly and Annotation of Botryosphaeria dothidea sdau 11-99, a Latent Pathogen of Apple Fruit Ring Rot in China.</title>
        <authorList>
            <person name="Yu C."/>
            <person name="Diao Y."/>
            <person name="Lu Q."/>
            <person name="Zhao J."/>
            <person name="Cui S."/>
            <person name="Peng C."/>
            <person name="He B."/>
            <person name="Liu H."/>
        </authorList>
    </citation>
    <scope>NUCLEOTIDE SEQUENCE [LARGE SCALE GENOMIC DNA]</scope>
    <source>
        <strain evidence="11">Sdau11-99</strain>
    </source>
</reference>
<keyword evidence="11" id="KW-0675">Receptor</keyword>
<dbReference type="PROSITE" id="PS51914">
    <property type="entry name" value="MRH"/>
    <property type="match status" value="1"/>
</dbReference>
<dbReference type="InterPro" id="IPR012913">
    <property type="entry name" value="OS9-like_dom"/>
</dbReference>
<comment type="caution">
    <text evidence="11">The sequence shown here is derived from an EMBL/GenBank/DDBJ whole genome shotgun (WGS) entry which is preliminary data.</text>
</comment>
<dbReference type="GO" id="GO:0005789">
    <property type="term" value="C:endoplasmic reticulum membrane"/>
    <property type="evidence" value="ECO:0007669"/>
    <property type="project" value="UniProtKB-SubCell"/>
</dbReference>
<comment type="similarity">
    <text evidence="2 7">Belongs to the OS-9 family.</text>
</comment>
<dbReference type="EMBL" id="WWBZ02000016">
    <property type="protein sequence ID" value="KAF4308888.1"/>
    <property type="molecule type" value="Genomic_DNA"/>
</dbReference>
<evidence type="ECO:0000256" key="4">
    <source>
        <dbReference type="ARBA" id="ARBA00022734"/>
    </source>
</evidence>
<evidence type="ECO:0000313" key="12">
    <source>
        <dbReference type="Proteomes" id="UP000572817"/>
    </source>
</evidence>
<feature type="chain" id="PRO_5034603671" description="Endoplasmic reticulum lectin" evidence="9">
    <location>
        <begin position="18"/>
        <end position="634"/>
    </location>
</feature>
<feature type="compositionally biased region" description="Acidic residues" evidence="8">
    <location>
        <begin position="259"/>
        <end position="271"/>
    </location>
</feature>
<feature type="region of interest" description="Disordered" evidence="8">
    <location>
        <begin position="532"/>
        <end position="634"/>
    </location>
</feature>
<keyword evidence="7" id="KW-0472">Membrane</keyword>
<proteinExistence type="inferred from homology"/>
<dbReference type="InterPro" id="IPR044865">
    <property type="entry name" value="MRH_dom"/>
</dbReference>
<evidence type="ECO:0000256" key="6">
    <source>
        <dbReference type="ARBA" id="ARBA00023157"/>
    </source>
</evidence>
<dbReference type="InterPro" id="IPR009011">
    <property type="entry name" value="Man6P_isomerase_rcpt-bd_dom_sf"/>
</dbReference>
<feature type="compositionally biased region" description="Acidic residues" evidence="8">
    <location>
        <begin position="616"/>
        <end position="634"/>
    </location>
</feature>
<evidence type="ECO:0000256" key="3">
    <source>
        <dbReference type="ARBA" id="ARBA00022729"/>
    </source>
</evidence>
<sequence>MTKHFWALPLLAPLVLASQGSFSVLDDLLAFPQVCSRKLARAQAGITDAAPSPHRTTTSADALHSRPQYQVVFADTAISENQAKSLRAAASVDATQTTVDLSHQTRVGNDDSDDGVNVQNPFTSSKDDANDELAAVYERMILHSQPYLCRIPIVDTISNNGSAGANNHSKADEEKELMRASDRGWELLKGMQGNCIYFLSGWWSYSFCYNEGVKQFHQLPPGRGIPMYPPVEDENVQSYILGMFPREDKKKKDVKKEDDADEEGSGMDDEGVPAKDKEETGVARLETKGETRYLVQKLTGGTTCDLTGKERKIEVQFHCHPNTPDRIGMIKEVATCSYLMVIYTPRLCNDVAFLPPQENRAHAISCAPIADDPAALPSAATPRHKSRPRQPGAVARTKESSTETDIEVPDALKRPNDYNNNYNQQEDATQATSTPLPTIGGVVVGAKQLVGKPGSVIEKSVVVGGGKETLLGVVASSEGAGRPEKVMGPEELKRLEIDDKREVERLRRQLSKLAGRKPWRLELVNTPRGREFRGIIEQDEGEDVDEKQKGKGKKKGGEEERRGGDNDAAAADEVPQDGDVDEGDWEDVWEWEWWDGEEGQWQGFGGDGDERFGGEGAEDEGDYEGGEEEYREEL</sequence>
<evidence type="ECO:0000256" key="1">
    <source>
        <dbReference type="ARBA" id="ARBA00004367"/>
    </source>
</evidence>
<keyword evidence="5 7" id="KW-0256">Endoplasmic reticulum</keyword>
<feature type="compositionally biased region" description="Basic and acidic residues" evidence="8">
    <location>
        <begin position="555"/>
        <end position="565"/>
    </location>
</feature>
<name>A0A8H4IYK9_9PEZI</name>
<dbReference type="GO" id="GO:0030246">
    <property type="term" value="F:carbohydrate binding"/>
    <property type="evidence" value="ECO:0007669"/>
    <property type="project" value="UniProtKB-UniRule"/>
</dbReference>
<evidence type="ECO:0000313" key="11">
    <source>
        <dbReference type="EMBL" id="KAF4308888.1"/>
    </source>
</evidence>
<dbReference type="PANTHER" id="PTHR15414">
    <property type="entry name" value="OS-9-RELATED"/>
    <property type="match status" value="1"/>
</dbReference>
<dbReference type="GO" id="GO:0005788">
    <property type="term" value="C:endoplasmic reticulum lumen"/>
    <property type="evidence" value="ECO:0007669"/>
    <property type="project" value="UniProtKB-UniRule"/>
</dbReference>
<evidence type="ECO:0000256" key="9">
    <source>
        <dbReference type="SAM" id="SignalP"/>
    </source>
</evidence>
<evidence type="ECO:0000256" key="5">
    <source>
        <dbReference type="ARBA" id="ARBA00022824"/>
    </source>
</evidence>
<feature type="signal peptide" evidence="9">
    <location>
        <begin position="1"/>
        <end position="17"/>
    </location>
</feature>
<keyword evidence="12" id="KW-1185">Reference proteome</keyword>
<feature type="region of interest" description="Disordered" evidence="8">
    <location>
        <begin position="374"/>
        <end position="434"/>
    </location>
</feature>
<feature type="compositionally biased region" description="Low complexity" evidence="8">
    <location>
        <begin position="417"/>
        <end position="427"/>
    </location>
</feature>
<comment type="subcellular location">
    <subcellularLocation>
        <location evidence="1 7">Endoplasmic reticulum membrane</location>
        <topology evidence="1 7">Peripheral membrane protein</topology>
        <orientation evidence="1 7">Lumenal side</orientation>
    </subcellularLocation>
</comment>
<evidence type="ECO:0000256" key="8">
    <source>
        <dbReference type="SAM" id="MobiDB-lite"/>
    </source>
</evidence>
<keyword evidence="6" id="KW-1015">Disulfide bond</keyword>
<protein>
    <recommendedName>
        <fullName evidence="7">Endoplasmic reticulum lectin</fullName>
    </recommendedName>
    <alternativeName>
        <fullName evidence="7">Protein OS-9</fullName>
    </alternativeName>
    <alternativeName>
        <fullName evidence="7">Protein OS-9 homolog</fullName>
    </alternativeName>
</protein>
<dbReference type="Proteomes" id="UP000572817">
    <property type="component" value="Unassembled WGS sequence"/>
</dbReference>